<keyword evidence="2" id="KW-1185">Reference proteome</keyword>
<proteinExistence type="predicted"/>
<sequence>MSPAYSVGICIIVNRCTHKQNQLKSETKVKGLGISWSLEQMFAFTQASSISGWRCGHDQLRQDFKTLQAISNIQQMPVQMRMGADTLRSRNLPPHLGALAACSLDRSPAVCMDHGSSAVSLTEYLKGLINKNQLEHDAANDRKLLPSGFSAAAWGVVPSEHPSLAATSGKAYQTSSMALCPGLSDRR</sequence>
<accession>A0A812KQR2</accession>
<evidence type="ECO:0000313" key="1">
    <source>
        <dbReference type="EMBL" id="CAE7234580.1"/>
    </source>
</evidence>
<reference evidence="1" key="1">
    <citation type="submission" date="2021-02" db="EMBL/GenBank/DDBJ databases">
        <authorList>
            <person name="Dougan E. K."/>
            <person name="Rhodes N."/>
            <person name="Thang M."/>
            <person name="Chan C."/>
        </authorList>
    </citation>
    <scope>NUCLEOTIDE SEQUENCE</scope>
</reference>
<name>A0A812KQR2_9DINO</name>
<gene>
    <name evidence="1" type="ORF">SNAT2548_LOCUS9916</name>
</gene>
<comment type="caution">
    <text evidence="1">The sequence shown here is derived from an EMBL/GenBank/DDBJ whole genome shotgun (WGS) entry which is preliminary data.</text>
</comment>
<protein>
    <submittedName>
        <fullName evidence="1">Uncharacterized protein</fullName>
    </submittedName>
</protein>
<organism evidence="1 2">
    <name type="scientific">Symbiodinium natans</name>
    <dbReference type="NCBI Taxonomy" id="878477"/>
    <lineage>
        <taxon>Eukaryota</taxon>
        <taxon>Sar</taxon>
        <taxon>Alveolata</taxon>
        <taxon>Dinophyceae</taxon>
        <taxon>Suessiales</taxon>
        <taxon>Symbiodiniaceae</taxon>
        <taxon>Symbiodinium</taxon>
    </lineage>
</organism>
<dbReference type="AlphaFoldDB" id="A0A812KQR2"/>
<evidence type="ECO:0000313" key="2">
    <source>
        <dbReference type="Proteomes" id="UP000604046"/>
    </source>
</evidence>
<dbReference type="EMBL" id="CAJNDS010000792">
    <property type="protein sequence ID" value="CAE7234580.1"/>
    <property type="molecule type" value="Genomic_DNA"/>
</dbReference>
<dbReference type="Proteomes" id="UP000604046">
    <property type="component" value="Unassembled WGS sequence"/>
</dbReference>